<dbReference type="OrthoDB" id="9798122at2"/>
<dbReference type="EMBL" id="FMZZ01000027">
    <property type="protein sequence ID" value="SDD99370.1"/>
    <property type="molecule type" value="Genomic_DNA"/>
</dbReference>
<dbReference type="Proteomes" id="UP000199501">
    <property type="component" value="Unassembled WGS sequence"/>
</dbReference>
<proteinExistence type="predicted"/>
<dbReference type="PROSITE" id="PS51318">
    <property type="entry name" value="TAT"/>
    <property type="match status" value="1"/>
</dbReference>
<dbReference type="PANTHER" id="PTHR34853:SF1">
    <property type="entry name" value="LIPASE 5"/>
    <property type="match status" value="1"/>
</dbReference>
<dbReference type="InterPro" id="IPR029058">
    <property type="entry name" value="AB_hydrolase_fold"/>
</dbReference>
<dbReference type="Pfam" id="PF03583">
    <property type="entry name" value="LIP"/>
    <property type="match status" value="1"/>
</dbReference>
<dbReference type="GO" id="GO:0004806">
    <property type="term" value="F:triacylglycerol lipase activity"/>
    <property type="evidence" value="ECO:0007669"/>
    <property type="project" value="InterPro"/>
</dbReference>
<evidence type="ECO:0000313" key="3">
    <source>
        <dbReference type="Proteomes" id="UP000199501"/>
    </source>
</evidence>
<dbReference type="Gene3D" id="3.40.50.1820">
    <property type="entry name" value="alpha/beta hydrolase"/>
    <property type="match status" value="1"/>
</dbReference>
<keyword evidence="3" id="KW-1185">Reference proteome</keyword>
<organism evidence="2 3">
    <name type="scientific">Actinokineospora iranica</name>
    <dbReference type="NCBI Taxonomy" id="1271860"/>
    <lineage>
        <taxon>Bacteria</taxon>
        <taxon>Bacillati</taxon>
        <taxon>Actinomycetota</taxon>
        <taxon>Actinomycetes</taxon>
        <taxon>Pseudonocardiales</taxon>
        <taxon>Pseudonocardiaceae</taxon>
        <taxon>Actinokineospora</taxon>
    </lineage>
</organism>
<dbReference type="InterPro" id="IPR006311">
    <property type="entry name" value="TAT_signal"/>
</dbReference>
<sequence>MPSPRRVLSSLAVAVATAAVLAVPSGPATAADIPVGPSGEAFYTPPAPLSGAPGDPIWYRPAAVSVAESNQATAHTVLYRSVGATGEDIAVSGTVFVPKAPYDGVRPIVGLAPGTQGIGDKCAPSKAFVAGTEYEALAVGELLKRGWAVAVTDYEGLGTPGDHTYVVGRSEGHALLDVVRAATRLPATGLRPGGKVALTGYSQGGGGAAWAAERQPEYAPELNLVGVAAGGVPADLTAVAKTLDGSFGFGLLMFAAVGLDAAYPELNLAGYLNAAGKTEFADRERCVGDIAAFAFRRISDYTTRNPLLDQGWQRRLAENRLGSRPPTAPVFLYHGVLDELVPFGQADALRREYCAKGVAVKWNVYIGEHLTTFLTGRGDAFTFLADRFAGKPAPRGC</sequence>
<dbReference type="InterPro" id="IPR005152">
    <property type="entry name" value="Lipase_secreted"/>
</dbReference>
<dbReference type="STRING" id="1271860.SAMN05216174_12720"/>
<feature type="chain" id="PRO_5011443519" evidence="1">
    <location>
        <begin position="31"/>
        <end position="397"/>
    </location>
</feature>
<reference evidence="3" key="1">
    <citation type="submission" date="2016-10" db="EMBL/GenBank/DDBJ databases">
        <authorList>
            <person name="Varghese N."/>
            <person name="Submissions S."/>
        </authorList>
    </citation>
    <scope>NUCLEOTIDE SEQUENCE [LARGE SCALE GENOMIC DNA]</scope>
    <source>
        <strain evidence="3">IBRC-M 10403</strain>
    </source>
</reference>
<gene>
    <name evidence="2" type="ORF">SAMN05216174_12720</name>
</gene>
<evidence type="ECO:0000256" key="1">
    <source>
        <dbReference type="SAM" id="SignalP"/>
    </source>
</evidence>
<dbReference type="GO" id="GO:0016042">
    <property type="term" value="P:lipid catabolic process"/>
    <property type="evidence" value="ECO:0007669"/>
    <property type="project" value="InterPro"/>
</dbReference>
<feature type="signal peptide" evidence="1">
    <location>
        <begin position="1"/>
        <end position="30"/>
    </location>
</feature>
<accession>A0A1G6Z9U0</accession>
<protein>
    <submittedName>
        <fullName evidence="2">Secretory lipase</fullName>
    </submittedName>
</protein>
<dbReference type="PIRSF" id="PIRSF029171">
    <property type="entry name" value="Esterase_LipA"/>
    <property type="match status" value="1"/>
</dbReference>
<dbReference type="SUPFAM" id="SSF53474">
    <property type="entry name" value="alpha/beta-Hydrolases"/>
    <property type="match status" value="1"/>
</dbReference>
<dbReference type="Gene3D" id="1.10.260.130">
    <property type="match status" value="1"/>
</dbReference>
<dbReference type="RefSeq" id="WP_091457845.1">
    <property type="nucleotide sequence ID" value="NZ_FMZZ01000027.1"/>
</dbReference>
<dbReference type="AlphaFoldDB" id="A0A1G6Z9U0"/>
<evidence type="ECO:0000313" key="2">
    <source>
        <dbReference type="EMBL" id="SDD99370.1"/>
    </source>
</evidence>
<name>A0A1G6Z9U0_9PSEU</name>
<dbReference type="PANTHER" id="PTHR34853">
    <property type="match status" value="1"/>
</dbReference>
<keyword evidence="1" id="KW-0732">Signal</keyword>